<dbReference type="STRING" id="994484.PSEBR_a4205"/>
<dbReference type="Pfam" id="PF07040">
    <property type="entry name" value="DUF1326"/>
    <property type="match status" value="1"/>
</dbReference>
<proteinExistence type="predicted"/>
<dbReference type="PIRSF" id="PIRSF033303">
    <property type="entry name" value="UCP033303"/>
    <property type="match status" value="1"/>
</dbReference>
<dbReference type="KEGG" id="pba:PSEBR_a4205"/>
<dbReference type="AlphaFoldDB" id="F2KC35"/>
<name>F2KC35_PSEBN</name>
<organism evidence="1 2">
    <name type="scientific">Pseudomonas brassicacearum (strain NFM421)</name>
    <dbReference type="NCBI Taxonomy" id="994484"/>
    <lineage>
        <taxon>Bacteria</taxon>
        <taxon>Pseudomonadati</taxon>
        <taxon>Pseudomonadota</taxon>
        <taxon>Gammaproteobacteria</taxon>
        <taxon>Pseudomonadales</taxon>
        <taxon>Pseudomonadaceae</taxon>
        <taxon>Pseudomonas</taxon>
    </lineage>
</organism>
<evidence type="ECO:0008006" key="3">
    <source>
        <dbReference type="Google" id="ProtNLM"/>
    </source>
</evidence>
<sequence length="213" mass="23151">MIMAIAEWRMQGVEFVACNCNWGCPCQFDAPPTHGHCQAVASMRVEHGYFNQVALDGLCWAATFAWPGAIHEGNGSCQVFIDERADEAQRQSLLTILSGLESDPGANVFQVFSSTMSEAFEPLFVPITLSIDVDQRLAHLDIPGVLQASGEPIRSPIDGSPHRVRLSLPNGFEFLEAEVASGSYQTHSALKLQSQGSHSHLAHVHFTGHGIEP</sequence>
<reference evidence="1 2" key="1">
    <citation type="journal article" date="2011" name="J. Bacteriol.">
        <title>Complete genome sequence of a beneficial plant root-associated bacterium, Pseudomonas brassicacearum.</title>
        <authorList>
            <person name="Ortet P."/>
            <person name="Barakat M."/>
            <person name="Lalaouna D."/>
            <person name="Fochesato S."/>
            <person name="Barbe V."/>
            <person name="Vacherie B."/>
            <person name="Santaella C."/>
            <person name="Heulin T."/>
            <person name="Achouak W."/>
        </authorList>
    </citation>
    <scope>NUCLEOTIDE SEQUENCE [LARGE SCALE GENOMIC DNA]</scope>
    <source>
        <strain evidence="1 2">NFM421</strain>
    </source>
</reference>
<accession>F2KC35</accession>
<dbReference type="HOGENOM" id="CLU_092801_0_0_6"/>
<reference key="2">
    <citation type="submission" date="2011-03" db="EMBL/GenBank/DDBJ databases">
        <title>Complete Genome Sequence of a beneficial plant roots-associated bacterium Pseudomonas brassicacearum.</title>
        <authorList>
            <person name="Ortet P."/>
            <person name="Barakat M."/>
            <person name="Lalaouna D."/>
            <person name="Fochesato S."/>
            <person name="Barbe V."/>
            <person name="Santaella C."/>
            <person name="Heulin T."/>
            <person name="Achouak W."/>
        </authorList>
    </citation>
    <scope>NUCLEOTIDE SEQUENCE</scope>
    <source>
        <strain>NFM421</strain>
    </source>
</reference>
<evidence type="ECO:0000313" key="1">
    <source>
        <dbReference type="EMBL" id="AEA70612.1"/>
    </source>
</evidence>
<dbReference type="InterPro" id="IPR009758">
    <property type="entry name" value="DUF1326"/>
</dbReference>
<evidence type="ECO:0000313" key="2">
    <source>
        <dbReference type="Proteomes" id="UP000006692"/>
    </source>
</evidence>
<gene>
    <name evidence="1" type="ORF">PSEBR_a4205</name>
</gene>
<protein>
    <recommendedName>
        <fullName evidence="3">DUF1326 domain-containing protein</fullName>
    </recommendedName>
</protein>
<dbReference type="InterPro" id="IPR014581">
    <property type="entry name" value="UCP033303"/>
</dbReference>
<dbReference type="Proteomes" id="UP000006692">
    <property type="component" value="Chromosome"/>
</dbReference>
<dbReference type="EMBL" id="CP002585">
    <property type="protein sequence ID" value="AEA70612.1"/>
    <property type="molecule type" value="Genomic_DNA"/>
</dbReference>